<dbReference type="NCBIfam" id="TIGR00254">
    <property type="entry name" value="GGDEF"/>
    <property type="match status" value="1"/>
</dbReference>
<dbReference type="AlphaFoldDB" id="A0A855XB05"/>
<accession>A0A855XB05</accession>
<dbReference type="SUPFAM" id="SSF55073">
    <property type="entry name" value="Nucleotide cyclase"/>
    <property type="match status" value="1"/>
</dbReference>
<dbReference type="Gene3D" id="3.30.70.270">
    <property type="match status" value="1"/>
</dbReference>
<protein>
    <recommendedName>
        <fullName evidence="1">GGDEF domain-containing protein</fullName>
    </recommendedName>
</protein>
<dbReference type="Pfam" id="PF00990">
    <property type="entry name" value="GGDEF"/>
    <property type="match status" value="1"/>
</dbReference>
<evidence type="ECO:0000259" key="1">
    <source>
        <dbReference type="PROSITE" id="PS50887"/>
    </source>
</evidence>
<organism evidence="2 3">
    <name type="scientific">candidate division GN15 bacterium</name>
    <dbReference type="NCBI Taxonomy" id="2072418"/>
    <lineage>
        <taxon>Bacteria</taxon>
        <taxon>candidate division GN15</taxon>
    </lineage>
</organism>
<dbReference type="PROSITE" id="PS50887">
    <property type="entry name" value="GGDEF"/>
    <property type="match status" value="1"/>
</dbReference>
<sequence>MPIYLLQKYTLVWTEIISLPNTGSIILENWPATKDHLDPAKPVYHFAVMQAGVNLDFHLRQFYRKQEISFHFFVGFDALLRICQQFPVCAIILGSKGEMAVELDLLRAVKRNVFLSIIPVILFHPEPPIETVVAAYENGAEEFIYGEWIDRLVAVRINRVIERHQRDVSINPSTQLPGTHIIEEEIQRQLDLGTPFAICYADLDNFKAYNDYYGYYSGDKVVKLTGRIIRDVVFDLCHEGFVGHIAGDDFLFTIPNDLIDTVCSWIIRTFDTLVPYRYEEVDRERGFITTKSRRGVIEDYPILSISIAVIVNDNGKFAHVGELSRMMADLKKAVKQRPGSNYLVERRQKY</sequence>
<comment type="caution">
    <text evidence="2">The sequence shown here is derived from an EMBL/GenBank/DDBJ whole genome shotgun (WGS) entry which is preliminary data.</text>
</comment>
<evidence type="ECO:0000313" key="2">
    <source>
        <dbReference type="EMBL" id="PWB75886.1"/>
    </source>
</evidence>
<dbReference type="InterPro" id="IPR029787">
    <property type="entry name" value="Nucleotide_cyclase"/>
</dbReference>
<proteinExistence type="predicted"/>
<feature type="domain" description="GGDEF" evidence="1">
    <location>
        <begin position="194"/>
        <end position="348"/>
    </location>
</feature>
<gene>
    <name evidence="2" type="ORF">C3F09_01880</name>
</gene>
<evidence type="ECO:0000313" key="3">
    <source>
        <dbReference type="Proteomes" id="UP000250918"/>
    </source>
</evidence>
<dbReference type="InterPro" id="IPR043128">
    <property type="entry name" value="Rev_trsase/Diguanyl_cyclase"/>
</dbReference>
<name>A0A855XB05_9BACT</name>
<dbReference type="Proteomes" id="UP000250918">
    <property type="component" value="Unassembled WGS sequence"/>
</dbReference>
<dbReference type="SMART" id="SM00267">
    <property type="entry name" value="GGDEF"/>
    <property type="match status" value="1"/>
</dbReference>
<reference evidence="2 3" key="1">
    <citation type="journal article" date="2018" name="ISME J.">
        <title>A methanotrophic archaeon couples anaerobic oxidation of methane to Fe(III) reduction.</title>
        <authorList>
            <person name="Cai C."/>
            <person name="Leu A.O."/>
            <person name="Xie G.J."/>
            <person name="Guo J."/>
            <person name="Feng Y."/>
            <person name="Zhao J.X."/>
            <person name="Tyson G.W."/>
            <person name="Yuan Z."/>
            <person name="Hu S."/>
        </authorList>
    </citation>
    <scope>NUCLEOTIDE SEQUENCE [LARGE SCALE GENOMIC DNA]</scope>
    <source>
        <strain evidence="2">FeB_12</strain>
    </source>
</reference>
<dbReference type="InterPro" id="IPR000160">
    <property type="entry name" value="GGDEF_dom"/>
</dbReference>
<dbReference type="EMBL" id="PQAP01000007">
    <property type="protein sequence ID" value="PWB75886.1"/>
    <property type="molecule type" value="Genomic_DNA"/>
</dbReference>